<organism evidence="1 2">
    <name type="scientific">Lyticum sinuosum</name>
    <dbReference type="NCBI Taxonomy" id="1332059"/>
    <lineage>
        <taxon>Bacteria</taxon>
        <taxon>Pseudomonadati</taxon>
        <taxon>Pseudomonadota</taxon>
        <taxon>Alphaproteobacteria</taxon>
        <taxon>Rickettsiales</taxon>
        <taxon>Lyticum</taxon>
    </lineage>
</organism>
<accession>A0AAE5AHW4</accession>
<evidence type="ECO:0000313" key="1">
    <source>
        <dbReference type="EMBL" id="MDZ5761476.1"/>
    </source>
</evidence>
<dbReference type="AlphaFoldDB" id="A0AAE5AHW4"/>
<evidence type="ECO:0000313" key="2">
    <source>
        <dbReference type="Proteomes" id="UP001289135"/>
    </source>
</evidence>
<comment type="caution">
    <text evidence="1">The sequence shown here is derived from an EMBL/GenBank/DDBJ whole genome shotgun (WGS) entry which is preliminary data.</text>
</comment>
<dbReference type="RefSeq" id="WP_322498898.1">
    <property type="nucleotide sequence ID" value="NZ_JARGYU010000002.1"/>
</dbReference>
<dbReference type="Proteomes" id="UP001289135">
    <property type="component" value="Unassembled WGS sequence"/>
</dbReference>
<proteinExistence type="predicted"/>
<dbReference type="EMBL" id="JARGYU010000002">
    <property type="protein sequence ID" value="MDZ5761476.1"/>
    <property type="molecule type" value="Genomic_DNA"/>
</dbReference>
<reference evidence="1" key="1">
    <citation type="submission" date="2023-02" db="EMBL/GenBank/DDBJ databases">
        <title>Host association and intracellularity evolved multiple times independently in the Rickettsiales.</title>
        <authorList>
            <person name="Castelli M."/>
            <person name="Nardi T."/>
            <person name="Gammuto L."/>
            <person name="Bellinzona G."/>
            <person name="Sabaneyeva E."/>
            <person name="Potekhin A."/>
            <person name="Serra V."/>
            <person name="Petroni G."/>
            <person name="Sassera D."/>
        </authorList>
    </citation>
    <scope>NUCLEOTIDE SEQUENCE</scope>
    <source>
        <strain evidence="1">USBL-36I1</strain>
    </source>
</reference>
<gene>
    <name evidence="1" type="ORF">Lyticum_00657</name>
</gene>
<sequence>MQENITQNNQKISKEERKQDFLKLYQIYFKYSHPDTQSNCSSNNSELKSIYYSCSFNPLINSSFSRIIIAICGSIEDNKKITIVNDDNYILKEREERSNALKEVEEKINLIKKTKNTDKKTILFKDMKEKLNILEKIGEKEDILKEINKRSDIIQNIGAKDLNINEDIMKCKAVPRITTSAKGTIQQQISDIDVFLNTLKKSGIQLDNSIKYDISNLENTKADLIKMKHNLIKDYVQDTLSAIVVTLFIEFPLKLISVFIIKPIINISSHVYKSIANIFNSQSNNNSIQK</sequence>
<protein>
    <submittedName>
        <fullName evidence="1">Uncharacterized protein</fullName>
    </submittedName>
</protein>
<name>A0AAE5AHW4_9RICK</name>
<keyword evidence="2" id="KW-1185">Reference proteome</keyword>